<evidence type="ECO:0000256" key="4">
    <source>
        <dbReference type="ARBA" id="ARBA00022729"/>
    </source>
</evidence>
<keyword evidence="7" id="KW-1015">Disulfide bond</keyword>
<keyword evidence="9" id="KW-1133">Transmembrane helix</keyword>
<protein>
    <submittedName>
        <fullName evidence="10">Uncharacterized protein</fullName>
    </submittedName>
</protein>
<keyword evidence="11" id="KW-1185">Reference proteome</keyword>
<evidence type="ECO:0000256" key="1">
    <source>
        <dbReference type="ARBA" id="ARBA00004236"/>
    </source>
</evidence>
<dbReference type="EMBL" id="OW240915">
    <property type="protein sequence ID" value="CAH2281642.1"/>
    <property type="molecule type" value="Genomic_DNA"/>
</dbReference>
<evidence type="ECO:0000256" key="9">
    <source>
        <dbReference type="SAM" id="Phobius"/>
    </source>
</evidence>
<evidence type="ECO:0000256" key="8">
    <source>
        <dbReference type="ARBA" id="ARBA00023180"/>
    </source>
</evidence>
<organism evidence="10 11">
    <name type="scientific">Pelobates cultripes</name>
    <name type="common">Western spadefoot toad</name>
    <dbReference type="NCBI Taxonomy" id="61616"/>
    <lineage>
        <taxon>Eukaryota</taxon>
        <taxon>Metazoa</taxon>
        <taxon>Chordata</taxon>
        <taxon>Craniata</taxon>
        <taxon>Vertebrata</taxon>
        <taxon>Euteleostomi</taxon>
        <taxon>Amphibia</taxon>
        <taxon>Batrachia</taxon>
        <taxon>Anura</taxon>
        <taxon>Pelobatoidea</taxon>
        <taxon>Pelobatidae</taxon>
        <taxon>Pelobates</taxon>
    </lineage>
</organism>
<evidence type="ECO:0000256" key="2">
    <source>
        <dbReference type="ARBA" id="ARBA00022475"/>
    </source>
</evidence>
<sequence length="236" mass="26545">MRGPEENRGIDRGQNSERYARTFPARISLSGLRWNQDLSEEEMLDMKMAWTSDHVKTVFHAGLGSIDGYLSTSIQQLDLHGGHMVVLHYFSTLFPVTEQILQDALTQSATLCTEADYSCVLSTDSYQGFSICEFGLCDPPISSSECQNGLIFCVCREGYYKSHPWDHSCKACGSGFQWKDGDCLRCPFGFSGFNCEESFLLAVVVESCVISVILAMLVVLLFHYIRIPFWSQHESN</sequence>
<keyword evidence="4" id="KW-0732">Signal</keyword>
<evidence type="ECO:0000256" key="3">
    <source>
        <dbReference type="ARBA" id="ARBA00022536"/>
    </source>
</evidence>
<reference evidence="10" key="1">
    <citation type="submission" date="2022-03" db="EMBL/GenBank/DDBJ databases">
        <authorList>
            <person name="Alioto T."/>
            <person name="Alioto T."/>
            <person name="Gomez Garrido J."/>
        </authorList>
    </citation>
    <scope>NUCLEOTIDE SEQUENCE</scope>
</reference>
<name>A0AAD1W236_PELCU</name>
<keyword evidence="2" id="KW-1003">Cell membrane</keyword>
<dbReference type="GO" id="GO:0005886">
    <property type="term" value="C:plasma membrane"/>
    <property type="evidence" value="ECO:0007669"/>
    <property type="project" value="UniProtKB-SubCell"/>
</dbReference>
<comment type="subcellular location">
    <subcellularLocation>
        <location evidence="1">Cell membrane</location>
    </subcellularLocation>
</comment>
<dbReference type="PANTHER" id="PTHR24037">
    <property type="entry name" value="HEART DEVELOPMENT PROTEIN WITH EGF-LIKE DOMAINS 1"/>
    <property type="match status" value="1"/>
</dbReference>
<evidence type="ECO:0000256" key="5">
    <source>
        <dbReference type="ARBA" id="ARBA00022737"/>
    </source>
</evidence>
<evidence type="ECO:0000313" key="10">
    <source>
        <dbReference type="EMBL" id="CAH2281642.1"/>
    </source>
</evidence>
<keyword evidence="8" id="KW-0325">Glycoprotein</keyword>
<keyword evidence="9" id="KW-0812">Transmembrane</keyword>
<proteinExistence type="predicted"/>
<evidence type="ECO:0000313" key="11">
    <source>
        <dbReference type="Proteomes" id="UP001295444"/>
    </source>
</evidence>
<keyword evidence="6 9" id="KW-0472">Membrane</keyword>
<dbReference type="Proteomes" id="UP001295444">
    <property type="component" value="Chromosome 04"/>
</dbReference>
<keyword evidence="5" id="KW-0677">Repeat</keyword>
<keyword evidence="3" id="KW-0245">EGF-like domain</keyword>
<dbReference type="PANTHER" id="PTHR24037:SF12">
    <property type="entry name" value="PROTEIN HEG HOMOLOG 1-LIKE ISOFORM X1"/>
    <property type="match status" value="1"/>
</dbReference>
<dbReference type="AlphaFoldDB" id="A0AAD1W236"/>
<accession>A0AAD1W236</accession>
<gene>
    <name evidence="10" type="ORF">PECUL_23A036018</name>
</gene>
<evidence type="ECO:0000256" key="6">
    <source>
        <dbReference type="ARBA" id="ARBA00023136"/>
    </source>
</evidence>
<feature type="transmembrane region" description="Helical" evidence="9">
    <location>
        <begin position="199"/>
        <end position="225"/>
    </location>
</feature>
<evidence type="ECO:0000256" key="7">
    <source>
        <dbReference type="ARBA" id="ARBA00023157"/>
    </source>
</evidence>